<dbReference type="OrthoDB" id="277398at2759"/>
<comment type="similarity">
    <text evidence="2">Belongs to the eukaryotic RPA49/POLR1E RNA polymerase subunit family.</text>
</comment>
<dbReference type="GO" id="GO:0003677">
    <property type="term" value="F:DNA binding"/>
    <property type="evidence" value="ECO:0007669"/>
    <property type="project" value="InterPro"/>
</dbReference>
<dbReference type="GO" id="GO:0000428">
    <property type="term" value="C:DNA-directed RNA polymerase complex"/>
    <property type="evidence" value="ECO:0007669"/>
    <property type="project" value="UniProtKB-KW"/>
</dbReference>
<protein>
    <submittedName>
        <fullName evidence="8">DNA-directed RNA polymerase I subunit RPA49-like</fullName>
    </submittedName>
</protein>
<comment type="subcellular location">
    <subcellularLocation>
        <location evidence="1">Nucleus</location>
        <location evidence="1">Nucleolus</location>
    </subcellularLocation>
</comment>
<dbReference type="GO" id="GO:0005730">
    <property type="term" value="C:nucleolus"/>
    <property type="evidence" value="ECO:0007669"/>
    <property type="project" value="UniProtKB-SubCell"/>
</dbReference>
<keyword evidence="7" id="KW-1185">Reference proteome</keyword>
<evidence type="ECO:0000256" key="3">
    <source>
        <dbReference type="ARBA" id="ARBA00022478"/>
    </source>
</evidence>
<reference evidence="8" key="1">
    <citation type="submission" date="2025-08" db="UniProtKB">
        <authorList>
            <consortium name="RefSeq"/>
        </authorList>
    </citation>
    <scope>IDENTIFICATION</scope>
</reference>
<name>A0A6J1NKL7_BICAN</name>
<dbReference type="GeneID" id="112051225"/>
<dbReference type="Proteomes" id="UP001652582">
    <property type="component" value="Chromosome 27"/>
</dbReference>
<evidence type="ECO:0000256" key="1">
    <source>
        <dbReference type="ARBA" id="ARBA00004604"/>
    </source>
</evidence>
<keyword evidence="4" id="KW-0804">Transcription</keyword>
<evidence type="ECO:0000313" key="7">
    <source>
        <dbReference type="Proteomes" id="UP001652582"/>
    </source>
</evidence>
<proteinExistence type="inferred from homology"/>
<dbReference type="PANTHER" id="PTHR14440">
    <property type="entry name" value="DNA-DIRECTED RNA POLYMERASE I SUBUNIT RPA49"/>
    <property type="match status" value="1"/>
</dbReference>
<dbReference type="RefSeq" id="XP_023945542.1">
    <property type="nucleotide sequence ID" value="XM_024089774.2"/>
</dbReference>
<sequence>MAEIHVDEVCPKKKMYPIMLNFQNGELTDHFTTNDCMVFDNNTNNIRTVATVIDKLLYAGEEKKEELGKTFILARNKKTGKVRIIETCVADMKPVLTTKPESTEVLESSTLELSRKFGSKKHKQKMEQKEKLKVNVETVTEQMQNISKDISQDVLDLTSYDESNSDDFYIPKINRTATKVEDVYNLNDILTEGQYTKILSELEGKDYVSDMVDLVKNIVKTNKLSPKFTVLAVYASSLIEMYSLPVKKLITKSLVICPHSITLNELIFRDFCVTLNNKRTRPATYKDKTLCHAIVFILLINKYKIDMDSLCKVAKVTPTTVSLKVRVTGASIVTVDKKKIVHLKLPLNTLTPKFGKRKSAKF</sequence>
<evidence type="ECO:0000256" key="5">
    <source>
        <dbReference type="ARBA" id="ARBA00023242"/>
    </source>
</evidence>
<organism evidence="7 8">
    <name type="scientific">Bicyclus anynana</name>
    <name type="common">Squinting bush brown butterfly</name>
    <dbReference type="NCBI Taxonomy" id="110368"/>
    <lineage>
        <taxon>Eukaryota</taxon>
        <taxon>Metazoa</taxon>
        <taxon>Ecdysozoa</taxon>
        <taxon>Arthropoda</taxon>
        <taxon>Hexapoda</taxon>
        <taxon>Insecta</taxon>
        <taxon>Pterygota</taxon>
        <taxon>Neoptera</taxon>
        <taxon>Endopterygota</taxon>
        <taxon>Lepidoptera</taxon>
        <taxon>Glossata</taxon>
        <taxon>Ditrysia</taxon>
        <taxon>Papilionoidea</taxon>
        <taxon>Nymphalidae</taxon>
        <taxon>Satyrinae</taxon>
        <taxon>Satyrini</taxon>
        <taxon>Mycalesina</taxon>
        <taxon>Bicyclus</taxon>
    </lineage>
</organism>
<dbReference type="Pfam" id="PF06870">
    <property type="entry name" value="RNA_pol_I_A49"/>
    <property type="match status" value="1"/>
</dbReference>
<keyword evidence="5" id="KW-0539">Nucleus</keyword>
<evidence type="ECO:0000256" key="6">
    <source>
        <dbReference type="SAM" id="Coils"/>
    </source>
</evidence>
<dbReference type="AlphaFoldDB" id="A0A6J1NKL7"/>
<feature type="coiled-coil region" evidence="6">
    <location>
        <begin position="122"/>
        <end position="149"/>
    </location>
</feature>
<accession>A0A6J1NKL7</accession>
<evidence type="ECO:0000313" key="8">
    <source>
        <dbReference type="RefSeq" id="XP_023945542.1"/>
    </source>
</evidence>
<dbReference type="GO" id="GO:0006351">
    <property type="term" value="P:DNA-templated transcription"/>
    <property type="evidence" value="ECO:0007669"/>
    <property type="project" value="InterPro"/>
</dbReference>
<evidence type="ECO:0000256" key="2">
    <source>
        <dbReference type="ARBA" id="ARBA00009430"/>
    </source>
</evidence>
<dbReference type="InterPro" id="IPR009668">
    <property type="entry name" value="RNA_pol-assoc_fac_A49-like"/>
</dbReference>
<keyword evidence="3" id="KW-0240">DNA-directed RNA polymerase</keyword>
<dbReference type="KEGG" id="bany:112051225"/>
<evidence type="ECO:0000256" key="4">
    <source>
        <dbReference type="ARBA" id="ARBA00023163"/>
    </source>
</evidence>
<keyword evidence="6" id="KW-0175">Coiled coil</keyword>
<gene>
    <name evidence="8" type="primary">LOC112051225</name>
</gene>